<dbReference type="OrthoDB" id="3486565at2759"/>
<dbReference type="InterPro" id="IPR010730">
    <property type="entry name" value="HET"/>
</dbReference>
<sequence length="208" mass="23569">MNTDFVKGLYSRGCSVPSNASDDADSHYQPADSYTGSTENLSLAQLWLEKCLLSHKECAQTVTAPLASPTRLIDLEDPENPRLCQTEGFNLEYLTLSYCWDNQGDVQQEMNRMAQIYQNSILIIAANSGPDISSGLYIERDPRLLKPCNAPCTIMEGDQILRGTISFWPSDEREELSPLHNRGWVFQEQIMSTRILTFGLYEMRWTCV</sequence>
<gene>
    <name evidence="2" type="ORF">L207DRAFT_522398</name>
</gene>
<dbReference type="PANTHER" id="PTHR33112">
    <property type="entry name" value="DOMAIN PROTEIN, PUTATIVE-RELATED"/>
    <property type="match status" value="1"/>
</dbReference>
<evidence type="ECO:0000313" key="3">
    <source>
        <dbReference type="Proteomes" id="UP000235786"/>
    </source>
</evidence>
<reference evidence="2 3" key="1">
    <citation type="submission" date="2016-04" db="EMBL/GenBank/DDBJ databases">
        <title>A degradative enzymes factory behind the ericoid mycorrhizal symbiosis.</title>
        <authorList>
            <consortium name="DOE Joint Genome Institute"/>
            <person name="Martino E."/>
            <person name="Morin E."/>
            <person name="Grelet G."/>
            <person name="Kuo A."/>
            <person name="Kohler A."/>
            <person name="Daghino S."/>
            <person name="Barry K."/>
            <person name="Choi C."/>
            <person name="Cichocki N."/>
            <person name="Clum A."/>
            <person name="Copeland A."/>
            <person name="Hainaut M."/>
            <person name="Haridas S."/>
            <person name="Labutti K."/>
            <person name="Lindquist E."/>
            <person name="Lipzen A."/>
            <person name="Khouja H.-R."/>
            <person name="Murat C."/>
            <person name="Ohm R."/>
            <person name="Olson A."/>
            <person name="Spatafora J."/>
            <person name="Veneault-Fourrey C."/>
            <person name="Henrissat B."/>
            <person name="Grigoriev I."/>
            <person name="Martin F."/>
            <person name="Perotto S."/>
        </authorList>
    </citation>
    <scope>NUCLEOTIDE SEQUENCE [LARGE SCALE GENOMIC DNA]</scope>
    <source>
        <strain evidence="2 3">F</strain>
    </source>
</reference>
<accession>A0A2J6SEB7</accession>
<dbReference type="Pfam" id="PF06985">
    <property type="entry name" value="HET"/>
    <property type="match status" value="1"/>
</dbReference>
<protein>
    <recommendedName>
        <fullName evidence="1">Heterokaryon incompatibility domain-containing protein</fullName>
    </recommendedName>
</protein>
<dbReference type="PANTHER" id="PTHR33112:SF9">
    <property type="entry name" value="HETEROKARYON INCOMPATIBILITY DOMAIN-CONTAINING PROTEIN"/>
    <property type="match status" value="1"/>
</dbReference>
<keyword evidence="3" id="KW-1185">Reference proteome</keyword>
<dbReference type="Proteomes" id="UP000235786">
    <property type="component" value="Unassembled WGS sequence"/>
</dbReference>
<evidence type="ECO:0000259" key="1">
    <source>
        <dbReference type="Pfam" id="PF06985"/>
    </source>
</evidence>
<evidence type="ECO:0000313" key="2">
    <source>
        <dbReference type="EMBL" id="PMD49094.1"/>
    </source>
</evidence>
<organism evidence="2 3">
    <name type="scientific">Hyaloscypha variabilis (strain UAMH 11265 / GT02V1 / F)</name>
    <name type="common">Meliniomyces variabilis</name>
    <dbReference type="NCBI Taxonomy" id="1149755"/>
    <lineage>
        <taxon>Eukaryota</taxon>
        <taxon>Fungi</taxon>
        <taxon>Dikarya</taxon>
        <taxon>Ascomycota</taxon>
        <taxon>Pezizomycotina</taxon>
        <taxon>Leotiomycetes</taxon>
        <taxon>Helotiales</taxon>
        <taxon>Hyaloscyphaceae</taxon>
        <taxon>Hyaloscypha</taxon>
        <taxon>Hyaloscypha variabilis</taxon>
    </lineage>
</organism>
<dbReference type="AlphaFoldDB" id="A0A2J6SEB7"/>
<proteinExistence type="predicted"/>
<dbReference type="STRING" id="1149755.A0A2J6SEB7"/>
<dbReference type="EMBL" id="KZ613937">
    <property type="protein sequence ID" value="PMD49094.1"/>
    <property type="molecule type" value="Genomic_DNA"/>
</dbReference>
<feature type="domain" description="Heterokaryon incompatibility" evidence="1">
    <location>
        <begin position="102"/>
        <end position="188"/>
    </location>
</feature>
<name>A0A2J6SEB7_HYAVF</name>